<dbReference type="GO" id="GO:0016846">
    <property type="term" value="F:carbon-sulfur lyase activity"/>
    <property type="evidence" value="ECO:0007669"/>
    <property type="project" value="TreeGrafter"/>
</dbReference>
<dbReference type="RefSeq" id="WP_120810942.1">
    <property type="nucleotide sequence ID" value="NZ_RBID01000015.1"/>
</dbReference>
<dbReference type="SUPFAM" id="SSF53383">
    <property type="entry name" value="PLP-dependent transferases"/>
    <property type="match status" value="1"/>
</dbReference>
<name>A0A495BB99_VOGIN</name>
<dbReference type="PROSITE" id="PS00868">
    <property type="entry name" value="CYS_MET_METAB_PP"/>
    <property type="match status" value="1"/>
</dbReference>
<comment type="similarity">
    <text evidence="4">Belongs to the trans-sulfuration enzymes family.</text>
</comment>
<evidence type="ECO:0000313" key="6">
    <source>
        <dbReference type="Proteomes" id="UP000279384"/>
    </source>
</evidence>
<reference evidence="5 6" key="1">
    <citation type="submission" date="2018-10" db="EMBL/GenBank/DDBJ databases">
        <title>Genomic Encyclopedia of Type Strains, Phase IV (KMG-IV): sequencing the most valuable type-strain genomes for metagenomic binning, comparative biology and taxonomic classification.</title>
        <authorList>
            <person name="Goeker M."/>
        </authorList>
    </citation>
    <scope>NUCLEOTIDE SEQUENCE [LARGE SCALE GENOMIC DNA]</scope>
    <source>
        <strain evidence="5 6">DSM 3303</strain>
    </source>
</reference>
<dbReference type="Proteomes" id="UP000279384">
    <property type="component" value="Unassembled WGS sequence"/>
</dbReference>
<feature type="modified residue" description="N6-(pyridoxal phosphate)lysine" evidence="3">
    <location>
        <position position="205"/>
    </location>
</feature>
<dbReference type="CDD" id="cd00614">
    <property type="entry name" value="CGS_like"/>
    <property type="match status" value="1"/>
</dbReference>
<dbReference type="InterPro" id="IPR015421">
    <property type="entry name" value="PyrdxlP-dep_Trfase_major"/>
</dbReference>
<dbReference type="GO" id="GO:0019346">
    <property type="term" value="P:transsulfuration"/>
    <property type="evidence" value="ECO:0007669"/>
    <property type="project" value="InterPro"/>
</dbReference>
<dbReference type="InterPro" id="IPR015424">
    <property type="entry name" value="PyrdxlP-dep_Trfase"/>
</dbReference>
<evidence type="ECO:0000256" key="3">
    <source>
        <dbReference type="PIRSR" id="PIRSR001434-2"/>
    </source>
</evidence>
<keyword evidence="2 3" id="KW-0663">Pyridoxal phosphate</keyword>
<dbReference type="GO" id="GO:0005737">
    <property type="term" value="C:cytoplasm"/>
    <property type="evidence" value="ECO:0007669"/>
    <property type="project" value="TreeGrafter"/>
</dbReference>
<dbReference type="AlphaFoldDB" id="A0A495BB99"/>
<dbReference type="Gene3D" id="3.40.640.10">
    <property type="entry name" value="Type I PLP-dependent aspartate aminotransferase-like (Major domain)"/>
    <property type="match status" value="1"/>
</dbReference>
<dbReference type="Pfam" id="PF01053">
    <property type="entry name" value="Cys_Met_Meta_PP"/>
    <property type="match status" value="1"/>
</dbReference>
<evidence type="ECO:0000256" key="2">
    <source>
        <dbReference type="ARBA" id="ARBA00022898"/>
    </source>
</evidence>
<dbReference type="GO" id="GO:0030170">
    <property type="term" value="F:pyridoxal phosphate binding"/>
    <property type="evidence" value="ECO:0007669"/>
    <property type="project" value="InterPro"/>
</dbReference>
<sequence>MDYQLETMVIHADADVTDEKGVAPAIHYSAVFKAEDSAEFIAMSSEPQHPRNYTRYGNPVHERVKTVMAQLEGTETALVTASGMGAIATTVLALVKAGDHVIGQRRHYMSTSKLLDDMLPRFGIEVTLVEQEDAAAFEAAIRPNTRLILLESPVNPVLMLTDLAAITRVARAHGILTMADNTFSSPINQRPHALGVDIVVHSATKYLGGHHDMSGGVICTSKTLAEEIWHTHITLGSVLSPMDAWLLLRGLRTLPMRVERINANALALARFLEQQPQVERVYYPGLESHPQHELARTQMQGYGGVVAFGVRGGYAEAERFVAALQIPHNAGNLGGVDSLAIHTAAMWAGTMSPAQMQAADIPLNFVRYSVGIENVEDLKRDVLQALATL</sequence>
<dbReference type="PANTHER" id="PTHR11808">
    <property type="entry name" value="TRANS-SULFURATION ENZYME FAMILY MEMBER"/>
    <property type="match status" value="1"/>
</dbReference>
<evidence type="ECO:0000256" key="4">
    <source>
        <dbReference type="RuleBase" id="RU362118"/>
    </source>
</evidence>
<dbReference type="InterPro" id="IPR054542">
    <property type="entry name" value="Cys_met_metab_PP"/>
</dbReference>
<proteinExistence type="inferred from homology"/>
<evidence type="ECO:0000256" key="1">
    <source>
        <dbReference type="ARBA" id="ARBA00001933"/>
    </source>
</evidence>
<dbReference type="Gene3D" id="3.90.1150.10">
    <property type="entry name" value="Aspartate Aminotransferase, domain 1"/>
    <property type="match status" value="1"/>
</dbReference>
<comment type="caution">
    <text evidence="5">The sequence shown here is derived from an EMBL/GenBank/DDBJ whole genome shotgun (WGS) entry which is preliminary data.</text>
</comment>
<dbReference type="InterPro" id="IPR015422">
    <property type="entry name" value="PyrdxlP-dep_Trfase_small"/>
</dbReference>
<protein>
    <submittedName>
        <fullName evidence="5">Cystathionine gamma-synthase</fullName>
    </submittedName>
</protein>
<comment type="cofactor">
    <cofactor evidence="1 4">
        <name>pyridoxal 5'-phosphate</name>
        <dbReference type="ChEBI" id="CHEBI:597326"/>
    </cofactor>
</comment>
<dbReference type="FunFam" id="3.40.640.10:FF:000046">
    <property type="entry name" value="Cystathionine gamma-lyase"/>
    <property type="match status" value="1"/>
</dbReference>
<accession>A0A495BB99</accession>
<gene>
    <name evidence="5" type="ORF">C8E02_2313</name>
</gene>
<dbReference type="EMBL" id="RBID01000015">
    <property type="protein sequence ID" value="RKQ58000.1"/>
    <property type="molecule type" value="Genomic_DNA"/>
</dbReference>
<organism evidence="5 6">
    <name type="scientific">Vogesella indigofera</name>
    <name type="common">Pseudomonas indigofera</name>
    <dbReference type="NCBI Taxonomy" id="45465"/>
    <lineage>
        <taxon>Bacteria</taxon>
        <taxon>Pseudomonadati</taxon>
        <taxon>Pseudomonadota</taxon>
        <taxon>Betaproteobacteria</taxon>
        <taxon>Neisseriales</taxon>
        <taxon>Chromobacteriaceae</taxon>
        <taxon>Vogesella</taxon>
    </lineage>
</organism>
<dbReference type="InterPro" id="IPR000277">
    <property type="entry name" value="Cys/Met-Metab_PyrdxlP-dep_enz"/>
</dbReference>
<dbReference type="PIRSF" id="PIRSF001434">
    <property type="entry name" value="CGS"/>
    <property type="match status" value="1"/>
</dbReference>
<evidence type="ECO:0000313" key="5">
    <source>
        <dbReference type="EMBL" id="RKQ58000.1"/>
    </source>
</evidence>